<dbReference type="RefSeq" id="WP_022393142.1">
    <property type="nucleotide sequence ID" value="NZ_QRZF01000005.1"/>
</dbReference>
<reference evidence="2 3" key="1">
    <citation type="submission" date="2018-08" db="EMBL/GenBank/DDBJ databases">
        <title>A genome reference for cultivated species of the human gut microbiota.</title>
        <authorList>
            <person name="Zou Y."/>
            <person name="Xue W."/>
            <person name="Luo G."/>
        </authorList>
    </citation>
    <scope>NUCLEOTIDE SEQUENCE [LARGE SCALE GENOMIC DNA]</scope>
    <source>
        <strain evidence="2 3">AF14-32</strain>
    </source>
</reference>
<accession>A0A412YBW3</accession>
<dbReference type="AlphaFoldDB" id="A0A412YBW3"/>
<proteinExistence type="predicted"/>
<dbReference type="Proteomes" id="UP000283850">
    <property type="component" value="Unassembled WGS sequence"/>
</dbReference>
<sequence length="222" mass="25638">MKKNISLAALIEMSGSLLLLLCMLLPWFQFSLNESVESFSFWGRTGFVNWADRYLCDYWLGYSNFGYLLYLFPIMCVANIIMQYFFRLPWFSFYAGVLSAFAVLLAYHYRLDDMLYFVRLYARLGNVSSAHLGIGAILTAVISMLMMISAWTHLGWYYKRYRIYIIIVVVYCIVGCAGLHFSWASSGLLLGVFLLGAVHVPFLVYGLLVILCSWFVSHRRMN</sequence>
<protein>
    <submittedName>
        <fullName evidence="2">Uncharacterized protein</fullName>
    </submittedName>
</protein>
<evidence type="ECO:0000313" key="2">
    <source>
        <dbReference type="EMBL" id="RGV54784.1"/>
    </source>
</evidence>
<keyword evidence="1" id="KW-0472">Membrane</keyword>
<comment type="caution">
    <text evidence="2">The sequence shown here is derived from an EMBL/GenBank/DDBJ whole genome shotgun (WGS) entry which is preliminary data.</text>
</comment>
<keyword evidence="1" id="KW-0812">Transmembrane</keyword>
<dbReference type="EMBL" id="QRZF01000005">
    <property type="protein sequence ID" value="RGV54784.1"/>
    <property type="molecule type" value="Genomic_DNA"/>
</dbReference>
<evidence type="ECO:0000256" key="1">
    <source>
        <dbReference type="SAM" id="Phobius"/>
    </source>
</evidence>
<organism evidence="2 3">
    <name type="scientific">Bacteroides intestinalis</name>
    <dbReference type="NCBI Taxonomy" id="329854"/>
    <lineage>
        <taxon>Bacteria</taxon>
        <taxon>Pseudomonadati</taxon>
        <taxon>Bacteroidota</taxon>
        <taxon>Bacteroidia</taxon>
        <taxon>Bacteroidales</taxon>
        <taxon>Bacteroidaceae</taxon>
        <taxon>Bacteroides</taxon>
    </lineage>
</organism>
<feature type="transmembrane region" description="Helical" evidence="1">
    <location>
        <begin position="189"/>
        <end position="216"/>
    </location>
</feature>
<feature type="transmembrane region" description="Helical" evidence="1">
    <location>
        <begin position="130"/>
        <end position="151"/>
    </location>
</feature>
<feature type="transmembrane region" description="Helical" evidence="1">
    <location>
        <begin position="163"/>
        <end position="183"/>
    </location>
</feature>
<evidence type="ECO:0000313" key="3">
    <source>
        <dbReference type="Proteomes" id="UP000283850"/>
    </source>
</evidence>
<feature type="transmembrane region" description="Helical" evidence="1">
    <location>
        <begin position="67"/>
        <end position="86"/>
    </location>
</feature>
<gene>
    <name evidence="2" type="ORF">DWW10_09795</name>
</gene>
<name>A0A412YBW3_9BACE</name>
<keyword evidence="1" id="KW-1133">Transmembrane helix</keyword>
<feature type="transmembrane region" description="Helical" evidence="1">
    <location>
        <begin position="93"/>
        <end position="110"/>
    </location>
</feature>
<feature type="transmembrane region" description="Helical" evidence="1">
    <location>
        <begin position="7"/>
        <end position="28"/>
    </location>
</feature>